<dbReference type="GO" id="GO:0005525">
    <property type="term" value="F:GTP binding"/>
    <property type="evidence" value="ECO:0007669"/>
    <property type="project" value="UniProtKB-KW"/>
</dbReference>
<organism evidence="8 9">
    <name type="scientific">Scleropages formosus</name>
    <name type="common">Asian bonytongue</name>
    <name type="synonym">Osteoglossum formosum</name>
    <dbReference type="NCBI Taxonomy" id="113540"/>
    <lineage>
        <taxon>Eukaryota</taxon>
        <taxon>Metazoa</taxon>
        <taxon>Chordata</taxon>
        <taxon>Craniata</taxon>
        <taxon>Vertebrata</taxon>
        <taxon>Euteleostomi</taxon>
        <taxon>Actinopterygii</taxon>
        <taxon>Neopterygii</taxon>
        <taxon>Teleostei</taxon>
        <taxon>Osteoglossocephala</taxon>
        <taxon>Osteoglossomorpha</taxon>
        <taxon>Osteoglossiformes</taxon>
        <taxon>Osteoglossidae</taxon>
        <taxon>Scleropages</taxon>
    </lineage>
</organism>
<protein>
    <submittedName>
        <fullName evidence="8">RAB33B, member RAS onco family</fullName>
    </submittedName>
</protein>
<dbReference type="Gene3D" id="3.40.50.300">
    <property type="entry name" value="P-loop containing nucleotide triphosphate hydrolases"/>
    <property type="match status" value="1"/>
</dbReference>
<reference evidence="8 9" key="1">
    <citation type="submission" date="2019-04" db="EMBL/GenBank/DDBJ databases">
        <authorList>
            <consortium name="Wellcome Sanger Institute Data Sharing"/>
        </authorList>
    </citation>
    <scope>NUCLEOTIDE SEQUENCE [LARGE SCALE GENOMIC DNA]</scope>
</reference>
<dbReference type="Proteomes" id="UP000694397">
    <property type="component" value="Chromosome 5"/>
</dbReference>
<keyword evidence="9" id="KW-1185">Reference proteome</keyword>
<dbReference type="InterPro" id="IPR005225">
    <property type="entry name" value="Small_GTP-bd"/>
</dbReference>
<dbReference type="GeneTree" id="ENSGT00940000157090"/>
<dbReference type="CDD" id="cd04115">
    <property type="entry name" value="Rab33B_Rab33A"/>
    <property type="match status" value="1"/>
</dbReference>
<dbReference type="PRINTS" id="PR00449">
    <property type="entry name" value="RASTRNSFRMNG"/>
</dbReference>
<evidence type="ECO:0000256" key="1">
    <source>
        <dbReference type="ARBA" id="ARBA00006270"/>
    </source>
</evidence>
<evidence type="ECO:0000313" key="9">
    <source>
        <dbReference type="Proteomes" id="UP000694397"/>
    </source>
</evidence>
<keyword evidence="6" id="KW-0636">Prenylation</keyword>
<evidence type="ECO:0000256" key="3">
    <source>
        <dbReference type="ARBA" id="ARBA00023134"/>
    </source>
</evidence>
<evidence type="ECO:0000256" key="5">
    <source>
        <dbReference type="ARBA" id="ARBA00023288"/>
    </source>
</evidence>
<dbReference type="SMART" id="SM00173">
    <property type="entry name" value="RAS"/>
    <property type="match status" value="1"/>
</dbReference>
<dbReference type="SUPFAM" id="SSF52540">
    <property type="entry name" value="P-loop containing nucleoside triphosphate hydrolases"/>
    <property type="match status" value="1"/>
</dbReference>
<dbReference type="SMART" id="SM00174">
    <property type="entry name" value="RHO"/>
    <property type="match status" value="1"/>
</dbReference>
<dbReference type="NCBIfam" id="TIGR00231">
    <property type="entry name" value="small_GTP"/>
    <property type="match status" value="1"/>
</dbReference>
<proteinExistence type="inferred from homology"/>
<keyword evidence="2" id="KW-0547">Nucleotide-binding</keyword>
<dbReference type="AlphaFoldDB" id="A0A8C9VAB5"/>
<evidence type="ECO:0000256" key="2">
    <source>
        <dbReference type="ARBA" id="ARBA00022741"/>
    </source>
</evidence>
<reference evidence="8" key="2">
    <citation type="submission" date="2025-08" db="UniProtKB">
        <authorList>
            <consortium name="Ensembl"/>
        </authorList>
    </citation>
    <scope>IDENTIFICATION</scope>
</reference>
<dbReference type="InterPro" id="IPR027417">
    <property type="entry name" value="P-loop_NTPase"/>
</dbReference>
<dbReference type="GO" id="GO:0012505">
    <property type="term" value="C:endomembrane system"/>
    <property type="evidence" value="ECO:0007669"/>
    <property type="project" value="UniProtKB-SubCell"/>
</dbReference>
<dbReference type="InterPro" id="IPR001806">
    <property type="entry name" value="Small_GTPase"/>
</dbReference>
<dbReference type="FunFam" id="3.40.50.300:FF:002685">
    <property type="entry name" value="RAB33A, member RAS oncogene family"/>
    <property type="match status" value="1"/>
</dbReference>
<gene>
    <name evidence="8" type="primary">RAB33B</name>
</gene>
<dbReference type="SMART" id="SM00176">
    <property type="entry name" value="RAN"/>
    <property type="match status" value="1"/>
</dbReference>
<evidence type="ECO:0000256" key="6">
    <source>
        <dbReference type="ARBA" id="ARBA00023289"/>
    </source>
</evidence>
<dbReference type="PANTHER" id="PTHR47978">
    <property type="match status" value="1"/>
</dbReference>
<comment type="similarity">
    <text evidence="1">Belongs to the small GTPase superfamily. Rab family.</text>
</comment>
<keyword evidence="4" id="KW-0472">Membrane</keyword>
<evidence type="ECO:0000313" key="8">
    <source>
        <dbReference type="Ensembl" id="ENSSFOP00015037761.2"/>
    </source>
</evidence>
<keyword evidence="5" id="KW-0449">Lipoprotein</keyword>
<comment type="subcellular location">
    <subcellularLocation>
        <location evidence="7">Endomembrane system</location>
        <topology evidence="7">Lipid-anchor</topology>
    </subcellularLocation>
</comment>
<evidence type="ECO:0000256" key="7">
    <source>
        <dbReference type="ARBA" id="ARBA00037868"/>
    </source>
</evidence>
<reference evidence="8" key="3">
    <citation type="submission" date="2025-09" db="UniProtKB">
        <authorList>
            <consortium name="Ensembl"/>
        </authorList>
    </citation>
    <scope>IDENTIFICATION</scope>
</reference>
<accession>A0A8C9VAB5</accession>
<dbReference type="Pfam" id="PF00071">
    <property type="entry name" value="Ras"/>
    <property type="match status" value="1"/>
</dbReference>
<dbReference type="GO" id="GO:0032482">
    <property type="term" value="P:Rab protein signal transduction"/>
    <property type="evidence" value="ECO:0007669"/>
    <property type="project" value="InterPro"/>
</dbReference>
<dbReference type="InterPro" id="IPR041822">
    <property type="entry name" value="Rab33A/B"/>
</dbReference>
<sequence length="215" mass="24375">DHFRSTRPVDHNSSFCLRIFKIIVIGDSGVGKTCLTHRLWSGRFPEKSEATIGVDFREKVLEVEGEWIKIQMWDTAGQERYRKSMVQHYYRGAHAIFYVYDVTDERSFQSLPVWIEECRRHSRGHDVPSVLVGNKCDLHGASRVSGDVARKFAELHGMPFFQTSAKNPQVSDNPEDILAMVAQRLKNQKPLALNPPLGTEDLCAPNTEKRGACGC</sequence>
<evidence type="ECO:0000256" key="4">
    <source>
        <dbReference type="ARBA" id="ARBA00023136"/>
    </source>
</evidence>
<dbReference type="Ensembl" id="ENSSFOT00015038179.2">
    <property type="protein sequence ID" value="ENSSFOP00015037761.2"/>
    <property type="gene ID" value="ENSSFOG00015024034.2"/>
</dbReference>
<dbReference type="OrthoDB" id="8767334at2759"/>
<keyword evidence="3" id="KW-0342">GTP-binding</keyword>
<name>A0A8C9VAB5_SCLFO</name>
<dbReference type="GO" id="GO:0003924">
    <property type="term" value="F:GTPase activity"/>
    <property type="evidence" value="ECO:0007669"/>
    <property type="project" value="InterPro"/>
</dbReference>
<dbReference type="SMART" id="SM00175">
    <property type="entry name" value="RAB"/>
    <property type="match status" value="1"/>
</dbReference>